<comment type="caution">
    <text evidence="2">The sequence shown here is derived from an EMBL/GenBank/DDBJ whole genome shotgun (WGS) entry which is preliminary data.</text>
</comment>
<evidence type="ECO:0000256" key="1">
    <source>
        <dbReference type="SAM" id="MobiDB-lite"/>
    </source>
</evidence>
<keyword evidence="3" id="KW-1185">Reference proteome</keyword>
<evidence type="ECO:0000313" key="2">
    <source>
        <dbReference type="EMBL" id="OLR92587.1"/>
    </source>
</evidence>
<reference evidence="2 3" key="1">
    <citation type="submission" date="2016-10" db="EMBL/GenBank/DDBJ databases">
        <title>The Draft Genome Sequence of Actinokineospora bangkokensis 44EHWT reveals the biosynthetic pathway of antifungal compounds Thailandins with unusual extender unit butylmalonyl-CoA.</title>
        <authorList>
            <person name="Greule A."/>
            <person name="Intra B."/>
            <person name="Flemming S."/>
            <person name="Rommel M.G."/>
            <person name="Panbangred W."/>
            <person name="Bechthold A."/>
        </authorList>
    </citation>
    <scope>NUCLEOTIDE SEQUENCE [LARGE SCALE GENOMIC DNA]</scope>
    <source>
        <strain evidence="2 3">44EHW</strain>
    </source>
</reference>
<dbReference type="RefSeq" id="WP_075975730.1">
    <property type="nucleotide sequence ID" value="NZ_MKQR01000016.1"/>
</dbReference>
<feature type="region of interest" description="Disordered" evidence="1">
    <location>
        <begin position="173"/>
        <end position="196"/>
    </location>
</feature>
<dbReference type="AlphaFoldDB" id="A0A1Q9LKK1"/>
<dbReference type="Proteomes" id="UP000186040">
    <property type="component" value="Unassembled WGS sequence"/>
</dbReference>
<sequence length="196" mass="22067">MGDQPTPGDGEPDRDDQITALAELLSHIEQRLHGLETAVDALINQDPTERKPAEPAPWVWYSPPAAAEDDPDTDLDPRFTVDNFIGWYNTTLVGIDGSSARPIPDCWHQHTGLALEVAALAYSWREANIGPGATARDAQYWLHQWRPAFTDRMVRHWVHPDCLDGTHRRTTEHERANRFTLPHDHVTTRRGPGSTT</sequence>
<evidence type="ECO:0000313" key="3">
    <source>
        <dbReference type="Proteomes" id="UP000186040"/>
    </source>
</evidence>
<evidence type="ECO:0008006" key="4">
    <source>
        <dbReference type="Google" id="ProtNLM"/>
    </source>
</evidence>
<name>A0A1Q9LKK1_9PSEU</name>
<feature type="region of interest" description="Disordered" evidence="1">
    <location>
        <begin position="48"/>
        <end position="70"/>
    </location>
</feature>
<dbReference type="STRING" id="1193682.BJP25_21285"/>
<dbReference type="EMBL" id="MKQR01000016">
    <property type="protein sequence ID" value="OLR92587.1"/>
    <property type="molecule type" value="Genomic_DNA"/>
</dbReference>
<proteinExistence type="predicted"/>
<protein>
    <recommendedName>
        <fullName evidence="4">DUF4913 domain-containing protein</fullName>
    </recommendedName>
</protein>
<dbReference type="OrthoDB" id="3535759at2"/>
<gene>
    <name evidence="2" type="ORF">BJP25_21285</name>
</gene>
<organism evidence="2 3">
    <name type="scientific">Actinokineospora bangkokensis</name>
    <dbReference type="NCBI Taxonomy" id="1193682"/>
    <lineage>
        <taxon>Bacteria</taxon>
        <taxon>Bacillati</taxon>
        <taxon>Actinomycetota</taxon>
        <taxon>Actinomycetes</taxon>
        <taxon>Pseudonocardiales</taxon>
        <taxon>Pseudonocardiaceae</taxon>
        <taxon>Actinokineospora</taxon>
    </lineage>
</organism>
<feature type="compositionally biased region" description="Basic and acidic residues" evidence="1">
    <location>
        <begin position="173"/>
        <end position="187"/>
    </location>
</feature>
<accession>A0A1Q9LKK1</accession>